<comment type="caution">
    <text evidence="4">The sequence shown here is derived from an EMBL/GenBank/DDBJ whole genome shotgun (WGS) entry which is preliminary data.</text>
</comment>
<dbReference type="InterPro" id="IPR036291">
    <property type="entry name" value="NAD(P)-bd_dom_sf"/>
</dbReference>
<dbReference type="InterPro" id="IPR020904">
    <property type="entry name" value="Sc_DH/Rdtase_CS"/>
</dbReference>
<organism evidence="4 5">
    <name type="scientific">Cryomyces antarcticus</name>
    <dbReference type="NCBI Taxonomy" id="329879"/>
    <lineage>
        <taxon>Eukaryota</taxon>
        <taxon>Fungi</taxon>
        <taxon>Dikarya</taxon>
        <taxon>Ascomycota</taxon>
        <taxon>Pezizomycotina</taxon>
        <taxon>Dothideomycetes</taxon>
        <taxon>Dothideomycetes incertae sedis</taxon>
        <taxon>Cryomyces</taxon>
    </lineage>
</organism>
<dbReference type="Proteomes" id="UP001357485">
    <property type="component" value="Unassembled WGS sequence"/>
</dbReference>
<dbReference type="PANTHER" id="PTHR43669">
    <property type="entry name" value="5-KETO-D-GLUCONATE 5-REDUCTASE"/>
    <property type="match status" value="1"/>
</dbReference>
<name>A0ABR0LZB5_9PEZI</name>
<accession>A0ABR0LZB5</accession>
<gene>
    <name evidence="4" type="ORF">LTR16_003640</name>
</gene>
<evidence type="ECO:0000256" key="1">
    <source>
        <dbReference type="ARBA" id="ARBA00006484"/>
    </source>
</evidence>
<comment type="similarity">
    <text evidence="1">Belongs to the short-chain dehydrogenases/reductases (SDR) family.</text>
</comment>
<keyword evidence="2" id="KW-0521">NADP</keyword>
<proteinExistence type="inferred from homology"/>
<dbReference type="SUPFAM" id="SSF51735">
    <property type="entry name" value="NAD(P)-binding Rossmann-fold domains"/>
    <property type="match status" value="1"/>
</dbReference>
<evidence type="ECO:0000256" key="3">
    <source>
        <dbReference type="ARBA" id="ARBA00023002"/>
    </source>
</evidence>
<dbReference type="EMBL" id="JAVRRA010008609">
    <property type="protein sequence ID" value="KAK5256273.1"/>
    <property type="molecule type" value="Genomic_DNA"/>
</dbReference>
<dbReference type="Pfam" id="PF00106">
    <property type="entry name" value="adh_short"/>
    <property type="match status" value="1"/>
</dbReference>
<evidence type="ECO:0000313" key="5">
    <source>
        <dbReference type="Proteomes" id="UP001357485"/>
    </source>
</evidence>
<sequence>MSLIYKKVLVIGATSGIGEALAAKLVDNGTKVIVSGRRQDKLAAFVSKHGKDKAEAIAFDITKLDAIPQLAADVTKAHPELARVILNSGIQRGFDFTKPANIDLSTLGEELTTNHLSFVHLTVAFLPHLQKHKNETALIYTTSGLGLVPMVRCANYCATKAALHHFILVLREQMSDGPGNVKVIEIFPPAVQTELHDEKHQPDIKNGGQIGMPLDEFTDETYKGLLGGKDQIPVGMSKGAFEGFELKWQEIFKRMTEGMKKMMAQHSRNLPTRYTHYFRNVLVSPASDLNKIPQRMNSPASDVMCGLLKDQLLKNAALQASANVHPVTETPTDSLVGYSFACPRRSETKYRNAK</sequence>
<dbReference type="InterPro" id="IPR002347">
    <property type="entry name" value="SDR_fam"/>
</dbReference>
<evidence type="ECO:0000256" key="2">
    <source>
        <dbReference type="ARBA" id="ARBA00022857"/>
    </source>
</evidence>
<keyword evidence="5" id="KW-1185">Reference proteome</keyword>
<dbReference type="PRINTS" id="PR00081">
    <property type="entry name" value="GDHRDH"/>
</dbReference>
<keyword evidence="3" id="KW-0560">Oxidoreductase</keyword>
<evidence type="ECO:0000313" key="4">
    <source>
        <dbReference type="EMBL" id="KAK5256273.1"/>
    </source>
</evidence>
<protein>
    <submittedName>
        <fullName evidence="4">Uncharacterized protein</fullName>
    </submittedName>
</protein>
<dbReference type="PANTHER" id="PTHR43669:SF11">
    <property type="entry name" value="SHORT-CHAIN DEHYDROGENASE_OXIDOREDUCTASE"/>
    <property type="match status" value="1"/>
</dbReference>
<reference evidence="4 5" key="1">
    <citation type="submission" date="2023-08" db="EMBL/GenBank/DDBJ databases">
        <title>Black Yeasts Isolated from many extreme environments.</title>
        <authorList>
            <person name="Coleine C."/>
            <person name="Stajich J.E."/>
            <person name="Selbmann L."/>
        </authorList>
    </citation>
    <scope>NUCLEOTIDE SEQUENCE [LARGE SCALE GENOMIC DNA]</scope>
    <source>
        <strain evidence="4 5">CCFEE 536</strain>
    </source>
</reference>
<dbReference type="Gene3D" id="3.40.50.720">
    <property type="entry name" value="NAD(P)-binding Rossmann-like Domain"/>
    <property type="match status" value="1"/>
</dbReference>
<dbReference type="PROSITE" id="PS00061">
    <property type="entry name" value="ADH_SHORT"/>
    <property type="match status" value="1"/>
</dbReference>